<proteinExistence type="predicted"/>
<organism evidence="1 2">
    <name type="scientific">Paucilactobacillus suebicus DSM 5007 = KCTC 3549</name>
    <dbReference type="NCBI Taxonomy" id="1423807"/>
    <lineage>
        <taxon>Bacteria</taxon>
        <taxon>Bacillati</taxon>
        <taxon>Bacillota</taxon>
        <taxon>Bacilli</taxon>
        <taxon>Lactobacillales</taxon>
        <taxon>Lactobacillaceae</taxon>
        <taxon>Paucilactobacillus</taxon>
    </lineage>
</organism>
<reference evidence="1 2" key="1">
    <citation type="journal article" date="2015" name="Genome Announc.">
        <title>Expanding the biotechnology potential of lactobacilli through comparative genomics of 213 strains and associated genera.</title>
        <authorList>
            <person name="Sun Z."/>
            <person name="Harris H.M."/>
            <person name="McCann A."/>
            <person name="Guo C."/>
            <person name="Argimon S."/>
            <person name="Zhang W."/>
            <person name="Yang X."/>
            <person name="Jeffery I.B."/>
            <person name="Cooney J.C."/>
            <person name="Kagawa T.F."/>
            <person name="Liu W."/>
            <person name="Song Y."/>
            <person name="Salvetti E."/>
            <person name="Wrobel A."/>
            <person name="Rasinkangas P."/>
            <person name="Parkhill J."/>
            <person name="Rea M.C."/>
            <person name="O'Sullivan O."/>
            <person name="Ritari J."/>
            <person name="Douillard F.P."/>
            <person name="Paul Ross R."/>
            <person name="Yang R."/>
            <person name="Briner A.E."/>
            <person name="Felis G.E."/>
            <person name="de Vos W.M."/>
            <person name="Barrangou R."/>
            <person name="Klaenhammer T.R."/>
            <person name="Caufield P.W."/>
            <person name="Cui Y."/>
            <person name="Zhang H."/>
            <person name="O'Toole P.W."/>
        </authorList>
    </citation>
    <scope>NUCLEOTIDE SEQUENCE [LARGE SCALE GENOMIC DNA]</scope>
    <source>
        <strain evidence="1 2">DSM 5007</strain>
    </source>
</reference>
<evidence type="ECO:0000313" key="2">
    <source>
        <dbReference type="Proteomes" id="UP000051820"/>
    </source>
</evidence>
<accession>A0A0R1W9D0</accession>
<dbReference type="eggNOG" id="ENOG502ZMVG">
    <property type="taxonomic scope" value="Bacteria"/>
</dbReference>
<dbReference type="Proteomes" id="UP000051820">
    <property type="component" value="Unassembled WGS sequence"/>
</dbReference>
<gene>
    <name evidence="1" type="ORF">FD16_GL000523</name>
</gene>
<dbReference type="EMBL" id="AZGF01000015">
    <property type="protein sequence ID" value="KRM11734.1"/>
    <property type="molecule type" value="Genomic_DNA"/>
</dbReference>
<dbReference type="AlphaFoldDB" id="A0A0R1W9D0"/>
<protein>
    <submittedName>
        <fullName evidence="1">Uncharacterized protein</fullName>
    </submittedName>
</protein>
<keyword evidence="2" id="KW-1185">Reference proteome</keyword>
<dbReference type="STRING" id="1423807.FD16_GL000523"/>
<evidence type="ECO:0000313" key="1">
    <source>
        <dbReference type="EMBL" id="KRM11734.1"/>
    </source>
</evidence>
<sequence length="118" mass="13395">MNNDIQGGLLMSIEVPENMEEVAMRTALLKTRGQDISENQVIKKAVFDALQMFVDQELDGHYDEVQFDGEELVIFDLMHNEIERVSPDEENFEADFKKNADKTLTKIEAAAHHAVGSR</sequence>
<comment type="caution">
    <text evidence="1">The sequence shown here is derived from an EMBL/GenBank/DDBJ whole genome shotgun (WGS) entry which is preliminary data.</text>
</comment>
<dbReference type="PATRIC" id="fig|1423807.3.peg.531"/>
<name>A0A0R1W9D0_9LACO</name>